<dbReference type="InterPro" id="IPR027417">
    <property type="entry name" value="P-loop_NTPase"/>
</dbReference>
<dbReference type="OrthoDB" id="9787585at2"/>
<dbReference type="GO" id="GO:0003677">
    <property type="term" value="F:DNA binding"/>
    <property type="evidence" value="ECO:0007669"/>
    <property type="project" value="InterPro"/>
</dbReference>
<keyword evidence="3" id="KW-0378">Hydrolase</keyword>
<keyword evidence="3" id="KW-0067">ATP-binding</keyword>
<dbReference type="SUPFAM" id="SSF52540">
    <property type="entry name" value="P-loop containing nucleoside triphosphate hydrolases"/>
    <property type="match status" value="1"/>
</dbReference>
<dbReference type="GO" id="GO:0005524">
    <property type="term" value="F:ATP binding"/>
    <property type="evidence" value="ECO:0007669"/>
    <property type="project" value="InterPro"/>
</dbReference>
<dbReference type="RefSeq" id="WP_092678565.1">
    <property type="nucleotide sequence ID" value="NZ_FOXS01000008.1"/>
</dbReference>
<evidence type="ECO:0000313" key="3">
    <source>
        <dbReference type="EMBL" id="SFQ80018.1"/>
    </source>
</evidence>
<dbReference type="PANTHER" id="PTHR11070">
    <property type="entry name" value="UVRD / RECB / PCRA DNA HELICASE FAMILY MEMBER"/>
    <property type="match status" value="1"/>
</dbReference>
<name>A0A1I6BGE8_HYMAR</name>
<reference evidence="4" key="1">
    <citation type="submission" date="2016-10" db="EMBL/GenBank/DDBJ databases">
        <authorList>
            <person name="Varghese N."/>
            <person name="Submissions S."/>
        </authorList>
    </citation>
    <scope>NUCLEOTIDE SEQUENCE [LARGE SCALE GENOMIC DNA]</scope>
    <source>
        <strain evidence="4">OR362-8,ATCC BAA-1266,JCM 13504</strain>
    </source>
</reference>
<dbReference type="AlphaFoldDB" id="A0A1I6BGE8"/>
<accession>A0A1I6BGE8</accession>
<dbReference type="Pfam" id="PF13538">
    <property type="entry name" value="UvrD_C_2"/>
    <property type="match status" value="1"/>
</dbReference>
<proteinExistence type="predicted"/>
<dbReference type="InterPro" id="IPR027785">
    <property type="entry name" value="UvrD-like_helicase_C"/>
</dbReference>
<dbReference type="Gene3D" id="3.40.50.300">
    <property type="entry name" value="P-loop containing nucleotide triphosphate hydrolases"/>
    <property type="match status" value="2"/>
</dbReference>
<evidence type="ECO:0000313" key="4">
    <source>
        <dbReference type="Proteomes" id="UP000199029"/>
    </source>
</evidence>
<dbReference type="STRING" id="1227077.SAMN04515668_4529"/>
<feature type="domain" description="UvrD-like helicase C-terminal" evidence="2">
    <location>
        <begin position="568"/>
        <end position="615"/>
    </location>
</feature>
<dbReference type="InterPro" id="IPR000212">
    <property type="entry name" value="DNA_helicase_UvrD/REP"/>
</dbReference>
<dbReference type="Pfam" id="PF13245">
    <property type="entry name" value="AAA_19"/>
    <property type="match status" value="1"/>
</dbReference>
<evidence type="ECO:0000259" key="2">
    <source>
        <dbReference type="Pfam" id="PF13538"/>
    </source>
</evidence>
<dbReference type="GO" id="GO:0000725">
    <property type="term" value="P:recombinational repair"/>
    <property type="evidence" value="ECO:0007669"/>
    <property type="project" value="TreeGrafter"/>
</dbReference>
<dbReference type="PANTHER" id="PTHR11070:SF2">
    <property type="entry name" value="ATP-DEPENDENT DNA HELICASE SRS2"/>
    <property type="match status" value="1"/>
</dbReference>
<keyword evidence="3" id="KW-0547">Nucleotide-binding</keyword>
<organism evidence="3 4">
    <name type="scientific">Hymenobacter arizonensis</name>
    <name type="common">Siccationidurans arizonensis</name>
    <dbReference type="NCBI Taxonomy" id="1227077"/>
    <lineage>
        <taxon>Bacteria</taxon>
        <taxon>Pseudomonadati</taxon>
        <taxon>Bacteroidota</taxon>
        <taxon>Cytophagia</taxon>
        <taxon>Cytophagales</taxon>
        <taxon>Hymenobacteraceae</taxon>
        <taxon>Hymenobacter</taxon>
    </lineage>
</organism>
<protein>
    <recommendedName>
        <fullName evidence="1">DNA 3'-5' helicase II</fullName>
    </recommendedName>
</protein>
<keyword evidence="4" id="KW-1185">Reference proteome</keyword>
<evidence type="ECO:0000256" key="1">
    <source>
        <dbReference type="ARBA" id="ARBA00034923"/>
    </source>
</evidence>
<dbReference type="EMBL" id="FOXS01000008">
    <property type="protein sequence ID" value="SFQ80018.1"/>
    <property type="molecule type" value="Genomic_DNA"/>
</dbReference>
<dbReference type="GO" id="GO:0043138">
    <property type="term" value="F:3'-5' DNA helicase activity"/>
    <property type="evidence" value="ECO:0007669"/>
    <property type="project" value="TreeGrafter"/>
</dbReference>
<dbReference type="Proteomes" id="UP000199029">
    <property type="component" value="Unassembled WGS sequence"/>
</dbReference>
<keyword evidence="3" id="KW-0347">Helicase</keyword>
<sequence length="706" mass="80205">MVQIRKGISRKHASSQKLTAFFESNDFLNGVFYVGYPIIYAGGESTTIDALWVSPEYGVIVFDVIEESDYSDRQDIQDDLFSKISALLMPHKELVQNRTLAVDIEIITFAPAWNQFLVQDNEFKYALNESDLLLLIQQLKDWSTSAHYSKVVSVIQSITKLRSGVKRVNLVKADSKGSKLKRLEDTIANLDSTQEEAVIDYFEGVQRIRGLAGSGKTVVIALKAAYLHAQNPDLKIAVTFHSRALKKQFKELIERFCAEKTGGLPDWDNIHIIHAWGSPRTEGIYYDFCLENGVIYHDFPAARNYRSSHIVQMLHKTEFEAVCDKALKEADAATIKQKYDVILIDEAQDLSEAFLRMCYAILKSPKNLIYAYDELQRLNDSSSLGNPSKIFGIEEGEFHDTILYKCYRNSKPVLVTAHALGFGVYRNIPNPNKLVQLFDQPQLWQDVGYEIKAGALRPGENVQLRRTERSSPPYLESYLGNDSEDMLIFKKFASANTQAEWVAANILKNISEDELLHKDIVVINCRTLSTERDVSIIRSLLFDNQVTSHIAGASNADVFYEYNSITLTGIHRAKGNEVPMVYIINADECFSGKELIKKRNILFTAITRSKAWVRVCGIGANMTGLIDEYNKVKEHKFELHFEYPSAEAIKKMNIINRDMSIDEQKIIKKDSDALSNIKDIINRIKIGKSHIEDYPLELQEILKHLV</sequence>
<gene>
    <name evidence="3" type="ORF">SAMN04515668_4529</name>
</gene>